<keyword evidence="1" id="KW-1133">Transmembrane helix</keyword>
<comment type="caution">
    <text evidence="2">The sequence shown here is derived from an EMBL/GenBank/DDBJ whole genome shotgun (WGS) entry which is preliminary data.</text>
</comment>
<keyword evidence="1" id="KW-0812">Transmembrane</keyword>
<proteinExistence type="predicted"/>
<dbReference type="EMBL" id="BMQK01000016">
    <property type="protein sequence ID" value="GGQ78834.1"/>
    <property type="molecule type" value="Genomic_DNA"/>
</dbReference>
<name>A0A918BN79_9ACTN</name>
<reference evidence="2" key="2">
    <citation type="submission" date="2020-09" db="EMBL/GenBank/DDBJ databases">
        <authorList>
            <person name="Sun Q."/>
            <person name="Ohkuma M."/>
        </authorList>
    </citation>
    <scope>NUCLEOTIDE SEQUENCE</scope>
    <source>
        <strain evidence="2">JCM 3131</strain>
    </source>
</reference>
<dbReference type="AlphaFoldDB" id="A0A918BN79"/>
<reference evidence="2" key="1">
    <citation type="journal article" date="2014" name="Int. J. Syst. Evol. Microbiol.">
        <title>Complete genome sequence of Corynebacterium casei LMG S-19264T (=DSM 44701T), isolated from a smear-ripened cheese.</title>
        <authorList>
            <consortium name="US DOE Joint Genome Institute (JGI-PGF)"/>
            <person name="Walter F."/>
            <person name="Albersmeier A."/>
            <person name="Kalinowski J."/>
            <person name="Ruckert C."/>
        </authorList>
    </citation>
    <scope>NUCLEOTIDE SEQUENCE</scope>
    <source>
        <strain evidence="2">JCM 3131</strain>
    </source>
</reference>
<dbReference type="Proteomes" id="UP000620156">
    <property type="component" value="Unassembled WGS sequence"/>
</dbReference>
<keyword evidence="1" id="KW-0472">Membrane</keyword>
<evidence type="ECO:0000313" key="3">
    <source>
        <dbReference type="Proteomes" id="UP000620156"/>
    </source>
</evidence>
<feature type="transmembrane region" description="Helical" evidence="1">
    <location>
        <begin position="39"/>
        <end position="65"/>
    </location>
</feature>
<gene>
    <name evidence="2" type="ORF">GCM10010145_55690</name>
</gene>
<protein>
    <submittedName>
        <fullName evidence="2">Uncharacterized protein</fullName>
    </submittedName>
</protein>
<keyword evidence="3" id="KW-1185">Reference proteome</keyword>
<evidence type="ECO:0000313" key="2">
    <source>
        <dbReference type="EMBL" id="GGQ78834.1"/>
    </source>
</evidence>
<accession>A0A918BN79</accession>
<organism evidence="2 3">
    <name type="scientific">Streptomyces ruber</name>
    <dbReference type="NCBI Taxonomy" id="83378"/>
    <lineage>
        <taxon>Bacteria</taxon>
        <taxon>Bacillati</taxon>
        <taxon>Actinomycetota</taxon>
        <taxon>Actinomycetes</taxon>
        <taxon>Kitasatosporales</taxon>
        <taxon>Streptomycetaceae</taxon>
        <taxon>Streptomyces</taxon>
    </lineage>
</organism>
<sequence length="101" mass="10618">MGYFRVDGVRMVEGRRITARVGPGARRAERGKKGACPMAIGLFSTIAAVLYAGTVSILALTATFARRRTLRREARSTLAVLVPGRTAEPQQADGGVVGSGS</sequence>
<evidence type="ECO:0000256" key="1">
    <source>
        <dbReference type="SAM" id="Phobius"/>
    </source>
</evidence>